<evidence type="ECO:0000256" key="1">
    <source>
        <dbReference type="ARBA" id="ARBA00005996"/>
    </source>
</evidence>
<dbReference type="Pfam" id="PF02635">
    <property type="entry name" value="DsrE"/>
    <property type="match status" value="1"/>
</dbReference>
<proteinExistence type="inferred from homology"/>
<comment type="similarity">
    <text evidence="1">Belongs to the DsrF/TusC family.</text>
</comment>
<gene>
    <name evidence="2" type="primary">tusC</name>
    <name evidence="2" type="ORF">I8608_001993</name>
    <name evidence="3" type="ORF">UA45_01935</name>
</gene>
<dbReference type="InterPro" id="IPR003787">
    <property type="entry name" value="Sulphur_relay_DsrE/F-like"/>
</dbReference>
<accession>A0A0D8LAK4</accession>
<dbReference type="SUPFAM" id="SSF75169">
    <property type="entry name" value="DsrEFH-like"/>
    <property type="match status" value="1"/>
</dbReference>
<dbReference type="EC" id="2.8.1.-" evidence="2"/>
<reference evidence="2" key="3">
    <citation type="submission" date="2020-10" db="EMBL/GenBank/DDBJ databases">
        <authorList>
            <consortium name="NCBI Pathogen Detection Project"/>
        </authorList>
    </citation>
    <scope>NUCLEOTIDE SEQUENCE</scope>
    <source>
        <strain evidence="2">Morganella morganii ARLG-3209</strain>
    </source>
</reference>
<dbReference type="Proteomes" id="UP000032582">
    <property type="component" value="Unassembled WGS sequence"/>
</dbReference>
<dbReference type="PATRIC" id="fig|582.24.peg.596"/>
<dbReference type="NCBIfam" id="NF001238">
    <property type="entry name" value="PRK00211.1"/>
    <property type="match status" value="1"/>
</dbReference>
<organism evidence="3 4">
    <name type="scientific">Morganella morganii</name>
    <name type="common">Proteus morganii</name>
    <dbReference type="NCBI Taxonomy" id="582"/>
    <lineage>
        <taxon>Bacteria</taxon>
        <taxon>Pseudomonadati</taxon>
        <taxon>Pseudomonadota</taxon>
        <taxon>Gammaproteobacteria</taxon>
        <taxon>Enterobacterales</taxon>
        <taxon>Morganellaceae</taxon>
        <taxon>Morganella</taxon>
    </lineage>
</organism>
<reference evidence="3 4" key="1">
    <citation type="submission" date="2015-02" db="EMBL/GenBank/DDBJ databases">
        <title>Whole genome shotgun sequencing of cultured foodborne pathogen.</title>
        <authorList>
            <person name="Timme R."/>
            <person name="Allard M.W."/>
            <person name="Strain E."/>
            <person name="Evans P.S."/>
            <person name="Brown E."/>
        </authorList>
    </citation>
    <scope>NUCLEOTIDE SEQUENCE [LARGE SCALE GENOMIC DNA]</scope>
    <source>
        <strain evidence="3 4">GCSL-TSO-24</strain>
    </source>
</reference>
<dbReference type="PANTHER" id="PTHR38780">
    <property type="entry name" value="PROTEIN TUSC"/>
    <property type="match status" value="1"/>
</dbReference>
<keyword evidence="2" id="KW-0808">Transferase</keyword>
<dbReference type="AlphaFoldDB" id="A0A0D8LAK4"/>
<dbReference type="NCBIfam" id="TIGR03010">
    <property type="entry name" value="sulf_tusC_dsrF"/>
    <property type="match status" value="1"/>
</dbReference>
<evidence type="ECO:0000313" key="4">
    <source>
        <dbReference type="Proteomes" id="UP000032582"/>
    </source>
</evidence>
<dbReference type="PANTHER" id="PTHR38780:SF1">
    <property type="entry name" value="PROTEIN TUSC"/>
    <property type="match status" value="1"/>
</dbReference>
<protein>
    <submittedName>
        <fullName evidence="3">Protein TusC</fullName>
    </submittedName>
    <submittedName>
        <fullName evidence="2">Sulfurtransferase complex subunit TusC</fullName>
        <ecNumber evidence="2">2.8.1.-</ecNumber>
    </submittedName>
</protein>
<dbReference type="Gene3D" id="3.40.1260.10">
    <property type="entry name" value="DsrEFH-like"/>
    <property type="match status" value="1"/>
</dbReference>
<dbReference type="Proteomes" id="UP000865968">
    <property type="component" value="Unassembled WGS sequence"/>
</dbReference>
<dbReference type="GO" id="GO:0016740">
    <property type="term" value="F:transferase activity"/>
    <property type="evidence" value="ECO:0007669"/>
    <property type="project" value="UniProtKB-KW"/>
</dbReference>
<dbReference type="InterPro" id="IPR027396">
    <property type="entry name" value="DsrEFH-like"/>
</dbReference>
<dbReference type="InterPro" id="IPR017462">
    <property type="entry name" value="Sulphur_relay_TusC/DsrF"/>
</dbReference>
<name>A0A0D8LAK4_MORMO</name>
<dbReference type="RefSeq" id="WP_025154800.1">
    <property type="nucleotide sequence ID" value="NZ_JAHOAK010000062.1"/>
</dbReference>
<sequence>MKRIAFVFRSAPHGSSSGREGLDALLATSNYTEEVAAFFVSDGVLQLLPEQTPAKILARDYIATFKVLPLYDIEECYCCAEDMAARGLSPETPYILPVTCLSAAELARKLAAFDAVVSF</sequence>
<comment type="caution">
    <text evidence="3">The sequence shown here is derived from an EMBL/GenBank/DDBJ whole genome shotgun (WGS) entry which is preliminary data.</text>
</comment>
<dbReference type="EMBL" id="JZSH01000010">
    <property type="protein sequence ID" value="KJF79020.1"/>
    <property type="molecule type" value="Genomic_DNA"/>
</dbReference>
<evidence type="ECO:0000313" key="2">
    <source>
        <dbReference type="EMBL" id="HAT3809137.1"/>
    </source>
</evidence>
<dbReference type="EMBL" id="DACSWI010000005">
    <property type="protein sequence ID" value="HAT3809137.1"/>
    <property type="molecule type" value="Genomic_DNA"/>
</dbReference>
<reference evidence="2" key="2">
    <citation type="journal article" date="2018" name="Genome Biol.">
        <title>SKESA: strategic k-mer extension for scrupulous assemblies.</title>
        <authorList>
            <person name="Souvorov A."/>
            <person name="Agarwala R."/>
            <person name="Lipman D.J."/>
        </authorList>
    </citation>
    <scope>NUCLEOTIDE SEQUENCE</scope>
    <source>
        <strain evidence="2">Morganella morganii ARLG-3209</strain>
    </source>
</reference>
<evidence type="ECO:0000313" key="3">
    <source>
        <dbReference type="EMBL" id="KJF79020.1"/>
    </source>
</evidence>